<name>A0A081S815_9ARCH</name>
<reference evidence="1 2" key="1">
    <citation type="submission" date="2014-06" db="EMBL/GenBank/DDBJ databases">
        <authorList>
            <person name="Ngugi D.K."/>
            <person name="Blom J."/>
            <person name="Alam I."/>
            <person name="Rashid M."/>
            <person name="Ba Alawi W."/>
            <person name="Zhang G."/>
            <person name="Hikmawan T."/>
            <person name="Guan Y."/>
            <person name="Antunes A."/>
            <person name="Siam R."/>
            <person name="Eldorry H."/>
            <person name="Bajic V."/>
            <person name="Stingl U."/>
        </authorList>
    </citation>
    <scope>NUCLEOTIDE SEQUENCE [LARGE SCALE GENOMIC DNA]</scope>
    <source>
        <strain evidence="1">SCGC AAA799-E16</strain>
    </source>
</reference>
<organism evidence="1 2">
    <name type="scientific">Marine Group I thaumarchaeote SCGC AAA799-E16</name>
    <dbReference type="NCBI Taxonomy" id="1502292"/>
    <lineage>
        <taxon>Archaea</taxon>
        <taxon>Nitrososphaerota</taxon>
        <taxon>Marine Group I</taxon>
    </lineage>
</organism>
<dbReference type="Pfam" id="PF24434">
    <property type="entry name" value="DUF7557"/>
    <property type="match status" value="1"/>
</dbReference>
<evidence type="ECO:0000313" key="2">
    <source>
        <dbReference type="Proteomes" id="UP000028027"/>
    </source>
</evidence>
<dbReference type="AlphaFoldDB" id="A0A081S815"/>
<dbReference type="InterPro" id="IPR055979">
    <property type="entry name" value="DUF7557"/>
</dbReference>
<dbReference type="EMBL" id="JNVL01000002">
    <property type="protein sequence ID" value="KER07068.1"/>
    <property type="molecule type" value="Genomic_DNA"/>
</dbReference>
<sequence length="49" mass="5679">MEFVKIPIATETLERLNPFRSEDESVDTVINVLLDYIGFHTDEFFGSRS</sequence>
<accession>A0A081S815</accession>
<dbReference type="Proteomes" id="UP000028027">
    <property type="component" value="Unassembled WGS sequence"/>
</dbReference>
<proteinExistence type="predicted"/>
<evidence type="ECO:0000313" key="1">
    <source>
        <dbReference type="EMBL" id="KER07068.1"/>
    </source>
</evidence>
<gene>
    <name evidence="1" type="ORF">AAA799E16_00233</name>
</gene>
<comment type="caution">
    <text evidence="1">The sequence shown here is derived from an EMBL/GenBank/DDBJ whole genome shotgun (WGS) entry which is preliminary data.</text>
</comment>
<protein>
    <submittedName>
        <fullName evidence="1">Uncharacterized protein</fullName>
    </submittedName>
</protein>
<keyword evidence="2" id="KW-1185">Reference proteome</keyword>